<evidence type="ECO:0000313" key="7">
    <source>
        <dbReference type="EMBL" id="GLI26875.1"/>
    </source>
</evidence>
<dbReference type="Proteomes" id="UP001144396">
    <property type="component" value="Unassembled WGS sequence"/>
</dbReference>
<evidence type="ECO:0000256" key="2">
    <source>
        <dbReference type="ARBA" id="ARBA00022692"/>
    </source>
</evidence>
<dbReference type="PANTHER" id="PTHR43427">
    <property type="entry name" value="CHLORIDE CHANNEL PROTEIN CLC-E"/>
    <property type="match status" value="1"/>
</dbReference>
<feature type="transmembrane region" description="Helical" evidence="6">
    <location>
        <begin position="372"/>
        <end position="405"/>
    </location>
</feature>
<organism evidence="7 8">
    <name type="scientific">Agromyces rhizosphaerae</name>
    <dbReference type="NCBI Taxonomy" id="88374"/>
    <lineage>
        <taxon>Bacteria</taxon>
        <taxon>Bacillati</taxon>
        <taxon>Actinomycetota</taxon>
        <taxon>Actinomycetes</taxon>
        <taxon>Micrococcales</taxon>
        <taxon>Microbacteriaceae</taxon>
        <taxon>Agromyces</taxon>
    </lineage>
</organism>
<dbReference type="CDD" id="cd00400">
    <property type="entry name" value="Voltage_gated_ClC"/>
    <property type="match status" value="1"/>
</dbReference>
<dbReference type="InterPro" id="IPR050368">
    <property type="entry name" value="ClC-type_chloride_channel"/>
</dbReference>
<protein>
    <submittedName>
        <fullName evidence="7">Ion-transport protein</fullName>
    </submittedName>
</protein>
<dbReference type="Gene3D" id="1.10.3080.10">
    <property type="entry name" value="Clc chloride channel"/>
    <property type="match status" value="1"/>
</dbReference>
<feature type="compositionally biased region" description="Low complexity" evidence="5">
    <location>
        <begin position="17"/>
        <end position="40"/>
    </location>
</feature>
<dbReference type="NCBIfam" id="NF002971">
    <property type="entry name" value="PRK03655.1"/>
    <property type="match status" value="1"/>
</dbReference>
<keyword evidence="3 6" id="KW-1133">Transmembrane helix</keyword>
<accession>A0A9W6CV01</accession>
<feature type="transmembrane region" description="Helical" evidence="6">
    <location>
        <begin position="94"/>
        <end position="113"/>
    </location>
</feature>
<feature type="transmembrane region" description="Helical" evidence="6">
    <location>
        <begin position="411"/>
        <end position="439"/>
    </location>
</feature>
<feature type="transmembrane region" description="Helical" evidence="6">
    <location>
        <begin position="134"/>
        <end position="154"/>
    </location>
</feature>
<evidence type="ECO:0000256" key="3">
    <source>
        <dbReference type="ARBA" id="ARBA00022989"/>
    </source>
</evidence>
<keyword evidence="8" id="KW-1185">Reference proteome</keyword>
<evidence type="ECO:0000256" key="1">
    <source>
        <dbReference type="ARBA" id="ARBA00004141"/>
    </source>
</evidence>
<reference evidence="7" key="1">
    <citation type="submission" date="2022-12" db="EMBL/GenBank/DDBJ databases">
        <title>Reference genome sequencing for broad-spectrum identification of bacterial and archaeal isolates by mass spectrometry.</title>
        <authorList>
            <person name="Sekiguchi Y."/>
            <person name="Tourlousse D.M."/>
        </authorList>
    </citation>
    <scope>NUCLEOTIDE SEQUENCE</scope>
    <source>
        <strain evidence="7">14</strain>
    </source>
</reference>
<comment type="subcellular location">
    <subcellularLocation>
        <location evidence="1">Membrane</location>
        <topology evidence="1">Multi-pass membrane protein</topology>
    </subcellularLocation>
</comment>
<dbReference type="RefSeq" id="WP_281882916.1">
    <property type="nucleotide sequence ID" value="NZ_BSDP01000001.1"/>
</dbReference>
<dbReference type="SUPFAM" id="SSF81340">
    <property type="entry name" value="Clc chloride channel"/>
    <property type="match status" value="1"/>
</dbReference>
<dbReference type="EMBL" id="BSDP01000001">
    <property type="protein sequence ID" value="GLI26875.1"/>
    <property type="molecule type" value="Genomic_DNA"/>
</dbReference>
<name>A0A9W6CV01_9MICO</name>
<feature type="transmembrane region" description="Helical" evidence="6">
    <location>
        <begin position="47"/>
        <end position="69"/>
    </location>
</feature>
<feature type="transmembrane region" description="Helical" evidence="6">
    <location>
        <begin position="186"/>
        <end position="214"/>
    </location>
</feature>
<dbReference type="GO" id="GO:0005886">
    <property type="term" value="C:plasma membrane"/>
    <property type="evidence" value="ECO:0007669"/>
    <property type="project" value="TreeGrafter"/>
</dbReference>
<keyword evidence="4 6" id="KW-0472">Membrane</keyword>
<dbReference type="GO" id="GO:0015108">
    <property type="term" value="F:chloride transmembrane transporter activity"/>
    <property type="evidence" value="ECO:0007669"/>
    <property type="project" value="InterPro"/>
</dbReference>
<evidence type="ECO:0000256" key="5">
    <source>
        <dbReference type="SAM" id="MobiDB-lite"/>
    </source>
</evidence>
<feature type="transmembrane region" description="Helical" evidence="6">
    <location>
        <begin position="226"/>
        <end position="243"/>
    </location>
</feature>
<keyword evidence="2 6" id="KW-0812">Transmembrane</keyword>
<proteinExistence type="predicted"/>
<dbReference type="AlphaFoldDB" id="A0A9W6CV01"/>
<feature type="region of interest" description="Disordered" evidence="5">
    <location>
        <begin position="1"/>
        <end position="40"/>
    </location>
</feature>
<evidence type="ECO:0000256" key="4">
    <source>
        <dbReference type="ARBA" id="ARBA00023136"/>
    </source>
</evidence>
<gene>
    <name evidence="7" type="ORF">ARHIZOSPH14_11170</name>
</gene>
<feature type="transmembrane region" description="Helical" evidence="6">
    <location>
        <begin position="339"/>
        <end position="360"/>
    </location>
</feature>
<evidence type="ECO:0000313" key="8">
    <source>
        <dbReference type="Proteomes" id="UP001144396"/>
    </source>
</evidence>
<feature type="transmembrane region" description="Helical" evidence="6">
    <location>
        <begin position="263"/>
        <end position="284"/>
    </location>
</feature>
<evidence type="ECO:0000256" key="6">
    <source>
        <dbReference type="SAM" id="Phobius"/>
    </source>
</evidence>
<sequence length="453" mass="46021">MAEERPGDGAAEADVPDGAAGARTSGAGDAATAADVPDGTGRSDPKLLLKLSIPAIVIGIGSALVLAGLDLVSEWVDEFLWDVVPGWAGVSGDAPLWIIGVLTLAGLLTGLIVRFMPGHGGEDPATESLFPSPMAMSAVPGVALAAIITLSMGVSLGPEGPTLAINIALAAWVGRRFLPQLPIGPLTVIVVSGTVGALFGSPVGAALLVTSVAIAVPSKRPLWDRMFAPLMAAAAGSITMHFLGAYSLSAGSPEYAAPAAIDFLWGVLVLLAAIAAGLALVYGMKPLHRVFHAMRNPIIPLTIGGLILGLLGAIGGPITLFKGLDELQELTKEAADYDAWQLAGIVGIKIVALLIAAAAGFRGGRIFPTIFIGGAIGILAVAIVPAIPVPVAMAAAVLGVCLVVVRDGWLSLFIAIVVVGDIALLPMLCVLILPGWLLVARLPEMRVEEEPAG</sequence>
<dbReference type="Pfam" id="PF00654">
    <property type="entry name" value="Voltage_CLC"/>
    <property type="match status" value="1"/>
</dbReference>
<feature type="transmembrane region" description="Helical" evidence="6">
    <location>
        <begin position="296"/>
        <end position="319"/>
    </location>
</feature>
<dbReference type="PANTHER" id="PTHR43427:SF9">
    <property type="entry name" value="ION-TRANSPORT PROTEIN YFEO-RELATED"/>
    <property type="match status" value="1"/>
</dbReference>
<dbReference type="InterPro" id="IPR001807">
    <property type="entry name" value="ClC"/>
</dbReference>
<dbReference type="PRINTS" id="PR00762">
    <property type="entry name" value="CLCHANNEL"/>
</dbReference>
<dbReference type="InterPro" id="IPR014743">
    <property type="entry name" value="Cl-channel_core"/>
</dbReference>
<comment type="caution">
    <text evidence="7">The sequence shown here is derived from an EMBL/GenBank/DDBJ whole genome shotgun (WGS) entry which is preliminary data.</text>
</comment>